<evidence type="ECO:0000313" key="3">
    <source>
        <dbReference type="Proteomes" id="UP000235392"/>
    </source>
</evidence>
<dbReference type="Proteomes" id="UP000235392">
    <property type="component" value="Unassembled WGS sequence"/>
</dbReference>
<accession>A0A2N5V1F7</accession>
<dbReference type="AlphaFoldDB" id="A0A2N5V1F7"/>
<evidence type="ECO:0000313" key="2">
    <source>
        <dbReference type="EMBL" id="PLW43777.1"/>
    </source>
</evidence>
<name>A0A2N5V1F7_9BASI</name>
<gene>
    <name evidence="2" type="ORF">PCASD_09402</name>
</gene>
<protein>
    <submittedName>
        <fullName evidence="2">Uncharacterized protein</fullName>
    </submittedName>
</protein>
<feature type="region of interest" description="Disordered" evidence="1">
    <location>
        <begin position="18"/>
        <end position="52"/>
    </location>
</feature>
<sequence>MFAIQLKGHWVLAELTGVAGATSTARSEELTSPLSRAEQQAPTRRQDQDRKT</sequence>
<organism evidence="2 3">
    <name type="scientific">Puccinia coronata f. sp. avenae</name>
    <dbReference type="NCBI Taxonomy" id="200324"/>
    <lineage>
        <taxon>Eukaryota</taxon>
        <taxon>Fungi</taxon>
        <taxon>Dikarya</taxon>
        <taxon>Basidiomycota</taxon>
        <taxon>Pucciniomycotina</taxon>
        <taxon>Pucciniomycetes</taxon>
        <taxon>Pucciniales</taxon>
        <taxon>Pucciniaceae</taxon>
        <taxon>Puccinia</taxon>
    </lineage>
</organism>
<dbReference type="EMBL" id="PGCI01000064">
    <property type="protein sequence ID" value="PLW43777.1"/>
    <property type="molecule type" value="Genomic_DNA"/>
</dbReference>
<reference evidence="2 3" key="1">
    <citation type="submission" date="2017-11" db="EMBL/GenBank/DDBJ databases">
        <title>De novo assembly and phasing of dikaryotic genomes from two isolates of Puccinia coronata f. sp. avenae, the causal agent of oat crown rust.</title>
        <authorList>
            <person name="Miller M.E."/>
            <person name="Zhang Y."/>
            <person name="Omidvar V."/>
            <person name="Sperschneider J."/>
            <person name="Schwessinger B."/>
            <person name="Raley C."/>
            <person name="Palmer J.M."/>
            <person name="Garnica D."/>
            <person name="Upadhyaya N."/>
            <person name="Rathjen J."/>
            <person name="Taylor J.M."/>
            <person name="Park R.F."/>
            <person name="Dodds P.N."/>
            <person name="Hirsch C.D."/>
            <person name="Kianian S.F."/>
            <person name="Figueroa M."/>
        </authorList>
    </citation>
    <scope>NUCLEOTIDE SEQUENCE [LARGE SCALE GENOMIC DNA]</scope>
    <source>
        <strain evidence="2">12SD80</strain>
    </source>
</reference>
<feature type="compositionally biased region" description="Polar residues" evidence="1">
    <location>
        <begin position="21"/>
        <end position="43"/>
    </location>
</feature>
<comment type="caution">
    <text evidence="2">The sequence shown here is derived from an EMBL/GenBank/DDBJ whole genome shotgun (WGS) entry which is preliminary data.</text>
</comment>
<evidence type="ECO:0000256" key="1">
    <source>
        <dbReference type="SAM" id="MobiDB-lite"/>
    </source>
</evidence>
<proteinExistence type="predicted"/>